<feature type="transmembrane region" description="Helical" evidence="1">
    <location>
        <begin position="64"/>
        <end position="85"/>
    </location>
</feature>
<evidence type="ECO:0000313" key="3">
    <source>
        <dbReference type="Proteomes" id="UP000316621"/>
    </source>
</evidence>
<dbReference type="OrthoDB" id="1984531at2759"/>
<keyword evidence="1" id="KW-0812">Transmembrane</keyword>
<accession>A0A4Y7L6S2</accession>
<evidence type="ECO:0000313" key="2">
    <source>
        <dbReference type="EMBL" id="RZC80342.1"/>
    </source>
</evidence>
<gene>
    <name evidence="2" type="ORF">C5167_042918</name>
</gene>
<dbReference type="Proteomes" id="UP000316621">
    <property type="component" value="Chromosome 10"/>
</dbReference>
<organism evidence="2 3">
    <name type="scientific">Papaver somniferum</name>
    <name type="common">Opium poppy</name>
    <dbReference type="NCBI Taxonomy" id="3469"/>
    <lineage>
        <taxon>Eukaryota</taxon>
        <taxon>Viridiplantae</taxon>
        <taxon>Streptophyta</taxon>
        <taxon>Embryophyta</taxon>
        <taxon>Tracheophyta</taxon>
        <taxon>Spermatophyta</taxon>
        <taxon>Magnoliopsida</taxon>
        <taxon>Ranunculales</taxon>
        <taxon>Papaveraceae</taxon>
        <taxon>Papaveroideae</taxon>
        <taxon>Papaver</taxon>
    </lineage>
</organism>
<dbReference type="EMBL" id="CM010724">
    <property type="protein sequence ID" value="RZC80342.1"/>
    <property type="molecule type" value="Genomic_DNA"/>
</dbReference>
<protein>
    <submittedName>
        <fullName evidence="2">Uncharacterized protein</fullName>
    </submittedName>
</protein>
<reference evidence="2 3" key="1">
    <citation type="journal article" date="2018" name="Science">
        <title>The opium poppy genome and morphinan production.</title>
        <authorList>
            <person name="Guo L."/>
            <person name="Winzer T."/>
            <person name="Yang X."/>
            <person name="Li Y."/>
            <person name="Ning Z."/>
            <person name="He Z."/>
            <person name="Teodor R."/>
            <person name="Lu Y."/>
            <person name="Bowser T.A."/>
            <person name="Graham I.A."/>
            <person name="Ye K."/>
        </authorList>
    </citation>
    <scope>NUCLEOTIDE SEQUENCE [LARGE SCALE GENOMIC DNA]</scope>
    <source>
        <strain evidence="3">cv. HN1</strain>
        <tissue evidence="2">Leaves</tissue>
    </source>
</reference>
<keyword evidence="1" id="KW-0472">Membrane</keyword>
<sequence length="117" mass="13204">MANKLRGFARMLTTAKNSTRKEGFSRTFSSFAEKSTEKQGDVGLDKIKLAQRTKAINREVDIEMIQLLSASVAGGVVLGCLYSYFLRGWNPFEDTPGRDKDYGNHALQVQPKFKRRL</sequence>
<keyword evidence="3" id="KW-1185">Reference proteome</keyword>
<keyword evidence="1" id="KW-1133">Transmembrane helix</keyword>
<evidence type="ECO:0000256" key="1">
    <source>
        <dbReference type="SAM" id="Phobius"/>
    </source>
</evidence>
<dbReference type="AlphaFoldDB" id="A0A4Y7L6S2"/>
<proteinExistence type="predicted"/>
<dbReference type="Gramene" id="RZC80342">
    <property type="protein sequence ID" value="RZC80342"/>
    <property type="gene ID" value="C5167_042918"/>
</dbReference>
<name>A0A4Y7L6S2_PAPSO</name>